<keyword evidence="1" id="KW-0812">Transmembrane</keyword>
<name>A0A484MU87_9ASTE</name>
<evidence type="ECO:0000313" key="2">
    <source>
        <dbReference type="EMBL" id="VFQ92525.1"/>
    </source>
</evidence>
<reference evidence="2 3" key="1">
    <citation type="submission" date="2018-04" db="EMBL/GenBank/DDBJ databases">
        <authorList>
            <person name="Vogel A."/>
        </authorList>
    </citation>
    <scope>NUCLEOTIDE SEQUENCE [LARGE SCALE GENOMIC DNA]</scope>
</reference>
<sequence>MSSPAAATPADDEGGHGGRAHSAMKAAVFAIMAGGILWTVVAGYARRTPAGVAAPEGEEDTIVRWGRRVFTAALLVPCAALLLVMSLLNCVNAAVPPPVRVRLEKVLFSDVSNKPREQESLSSPLLTV</sequence>
<evidence type="ECO:0000256" key="1">
    <source>
        <dbReference type="SAM" id="Phobius"/>
    </source>
</evidence>
<keyword evidence="3" id="KW-1185">Reference proteome</keyword>
<feature type="transmembrane region" description="Helical" evidence="1">
    <location>
        <begin position="26"/>
        <end position="45"/>
    </location>
</feature>
<accession>A0A484MU87</accession>
<gene>
    <name evidence="2" type="ORF">CCAM_LOCUS34301</name>
</gene>
<dbReference type="EMBL" id="OOIL02004591">
    <property type="protein sequence ID" value="VFQ92525.1"/>
    <property type="molecule type" value="Genomic_DNA"/>
</dbReference>
<organism evidence="2 3">
    <name type="scientific">Cuscuta campestris</name>
    <dbReference type="NCBI Taxonomy" id="132261"/>
    <lineage>
        <taxon>Eukaryota</taxon>
        <taxon>Viridiplantae</taxon>
        <taxon>Streptophyta</taxon>
        <taxon>Embryophyta</taxon>
        <taxon>Tracheophyta</taxon>
        <taxon>Spermatophyta</taxon>
        <taxon>Magnoliopsida</taxon>
        <taxon>eudicotyledons</taxon>
        <taxon>Gunneridae</taxon>
        <taxon>Pentapetalae</taxon>
        <taxon>asterids</taxon>
        <taxon>lamiids</taxon>
        <taxon>Solanales</taxon>
        <taxon>Convolvulaceae</taxon>
        <taxon>Cuscuteae</taxon>
        <taxon>Cuscuta</taxon>
        <taxon>Cuscuta subgen. Grammica</taxon>
        <taxon>Cuscuta sect. Cleistogrammica</taxon>
    </lineage>
</organism>
<dbReference type="Proteomes" id="UP000595140">
    <property type="component" value="Unassembled WGS sequence"/>
</dbReference>
<feature type="transmembrane region" description="Helical" evidence="1">
    <location>
        <begin position="69"/>
        <end position="95"/>
    </location>
</feature>
<keyword evidence="1" id="KW-0472">Membrane</keyword>
<proteinExistence type="predicted"/>
<keyword evidence="1" id="KW-1133">Transmembrane helix</keyword>
<evidence type="ECO:0000313" key="3">
    <source>
        <dbReference type="Proteomes" id="UP000595140"/>
    </source>
</evidence>
<dbReference type="AlphaFoldDB" id="A0A484MU87"/>
<protein>
    <submittedName>
        <fullName evidence="2">Uncharacterized protein</fullName>
    </submittedName>
</protein>